<comment type="similarity">
    <text evidence="11">Belongs to the carbohydrate kinase PfkB family. Ribokinase subfamily.</text>
</comment>
<feature type="binding site" evidence="11">
    <location>
        <position position="369"/>
    </location>
    <ligand>
        <name>K(+)</name>
        <dbReference type="ChEBI" id="CHEBI:29103"/>
    </ligand>
</feature>
<accession>A0A2M8S3L3</accession>
<evidence type="ECO:0000256" key="11">
    <source>
        <dbReference type="HAMAP-Rule" id="MF_01987"/>
    </source>
</evidence>
<comment type="caution">
    <text evidence="13">The sequence shown here is derived from an EMBL/GenBank/DDBJ whole genome shotgun (WGS) entry which is preliminary data.</text>
</comment>
<feature type="binding site" evidence="11">
    <location>
        <position position="375"/>
    </location>
    <ligand>
        <name>substrate</name>
    </ligand>
</feature>
<evidence type="ECO:0000256" key="1">
    <source>
        <dbReference type="ARBA" id="ARBA00022679"/>
    </source>
</evidence>
<dbReference type="GO" id="GO:0003700">
    <property type="term" value="F:DNA-binding transcription factor activity"/>
    <property type="evidence" value="ECO:0007669"/>
    <property type="project" value="InterPro"/>
</dbReference>
<dbReference type="InterPro" id="IPR036390">
    <property type="entry name" value="WH_DNA-bd_sf"/>
</dbReference>
<keyword evidence="8" id="KW-0805">Transcription regulation</keyword>
<dbReference type="GO" id="GO:0019303">
    <property type="term" value="P:D-ribose catabolic process"/>
    <property type="evidence" value="ECO:0007669"/>
    <property type="project" value="UniProtKB-UniRule"/>
</dbReference>
<dbReference type="InterPro" id="IPR011611">
    <property type="entry name" value="PfkB_dom"/>
</dbReference>
<feature type="binding site" evidence="11">
    <location>
        <position position="307"/>
    </location>
    <ligand>
        <name>ATP</name>
        <dbReference type="ChEBI" id="CHEBI:30616"/>
    </ligand>
</feature>
<dbReference type="Gene3D" id="1.10.10.10">
    <property type="entry name" value="Winged helix-like DNA-binding domain superfamily/Winged helix DNA-binding domain"/>
    <property type="match status" value="1"/>
</dbReference>
<dbReference type="UniPathway" id="UPA00916">
    <property type="reaction ID" value="UER00889"/>
</dbReference>
<proteinExistence type="inferred from homology"/>
<evidence type="ECO:0000256" key="8">
    <source>
        <dbReference type="ARBA" id="ARBA00023015"/>
    </source>
</evidence>
<name>A0A2M8S3L3_9PAST</name>
<keyword evidence="2 11" id="KW-0479">Metal-binding</keyword>
<feature type="binding site" evidence="11">
    <location>
        <begin position="162"/>
        <end position="166"/>
    </location>
    <ligand>
        <name>substrate</name>
    </ligand>
</feature>
<dbReference type="EMBL" id="PHHA01000006">
    <property type="protein sequence ID" value="PJG85731.1"/>
    <property type="molecule type" value="Genomic_DNA"/>
</dbReference>
<dbReference type="GO" id="GO:0005524">
    <property type="term" value="F:ATP binding"/>
    <property type="evidence" value="ECO:0007669"/>
    <property type="project" value="UniProtKB-UniRule"/>
</dbReference>
<dbReference type="AlphaFoldDB" id="A0A2M8S3L3"/>
<dbReference type="InterPro" id="IPR011877">
    <property type="entry name" value="Ribokinase"/>
</dbReference>
<feature type="binding site" evidence="11">
    <location>
        <position position="410"/>
    </location>
    <ligand>
        <name>K(+)</name>
        <dbReference type="ChEBI" id="CHEBI:29103"/>
    </ligand>
</feature>
<evidence type="ECO:0000313" key="13">
    <source>
        <dbReference type="EMBL" id="PJG85731.1"/>
    </source>
</evidence>
<dbReference type="Gene3D" id="3.40.1190.20">
    <property type="match status" value="1"/>
</dbReference>
<comment type="function">
    <text evidence="11">Catalyzes the phosphorylation of ribose at O-5 in a reaction requiring ATP and magnesium. The resulting D-ribose-5-phosphate can then be used either for sythesis of nucleotides, histidine, and tryptophan, or as a component of the pentose phosphate pathway.</text>
</comment>
<dbReference type="PROSITE" id="PS51000">
    <property type="entry name" value="HTH_DEOR_2"/>
    <property type="match status" value="1"/>
</dbReference>
<dbReference type="GO" id="GO:0004747">
    <property type="term" value="F:ribokinase activity"/>
    <property type="evidence" value="ECO:0007669"/>
    <property type="project" value="UniProtKB-UniRule"/>
</dbReference>
<feature type="binding site" evidence="11">
    <location>
        <position position="263"/>
    </location>
    <ligand>
        <name>substrate</name>
    </ligand>
</feature>
<dbReference type="GO" id="GO:0005829">
    <property type="term" value="C:cytosol"/>
    <property type="evidence" value="ECO:0007669"/>
    <property type="project" value="TreeGrafter"/>
</dbReference>
<keyword evidence="4 11" id="KW-0418">Kinase</keyword>
<gene>
    <name evidence="11" type="primary">rbsK</name>
    <name evidence="13" type="ORF">CVP05_04095</name>
</gene>
<evidence type="ECO:0000313" key="14">
    <source>
        <dbReference type="Proteomes" id="UP000229329"/>
    </source>
</evidence>
<feature type="active site" description="Proton acceptor" evidence="11">
    <location>
        <position position="375"/>
    </location>
</feature>
<feature type="binding site" evidence="11">
    <location>
        <position position="405"/>
    </location>
    <ligand>
        <name>K(+)</name>
        <dbReference type="ChEBI" id="CHEBI:29103"/>
    </ligand>
</feature>
<feature type="binding site" evidence="11">
    <location>
        <begin position="134"/>
        <end position="136"/>
    </location>
    <ligand>
        <name>substrate</name>
    </ligand>
</feature>
<dbReference type="InterPro" id="IPR002139">
    <property type="entry name" value="Ribo/fructo_kinase"/>
</dbReference>
<dbReference type="InterPro" id="IPR001034">
    <property type="entry name" value="DeoR_HTH"/>
</dbReference>
<dbReference type="SMART" id="SM00420">
    <property type="entry name" value="HTH_DEOR"/>
    <property type="match status" value="1"/>
</dbReference>
<keyword evidence="10 11" id="KW-0119">Carbohydrate metabolism</keyword>
<evidence type="ECO:0000256" key="4">
    <source>
        <dbReference type="ARBA" id="ARBA00022777"/>
    </source>
</evidence>
<comment type="catalytic activity">
    <reaction evidence="11">
        <text>D-ribose + ATP = D-ribose 5-phosphate + ADP + H(+)</text>
        <dbReference type="Rhea" id="RHEA:13697"/>
        <dbReference type="ChEBI" id="CHEBI:15378"/>
        <dbReference type="ChEBI" id="CHEBI:30616"/>
        <dbReference type="ChEBI" id="CHEBI:47013"/>
        <dbReference type="ChEBI" id="CHEBI:78346"/>
        <dbReference type="ChEBI" id="CHEBI:456216"/>
        <dbReference type="EC" id="2.7.1.15"/>
    </reaction>
</comment>
<keyword evidence="14" id="KW-1185">Reference proteome</keyword>
<comment type="pathway">
    <text evidence="11">Carbohydrate metabolism; D-ribose degradation; D-ribose 5-phosphate from beta-D-ribopyranose: step 2/2.</text>
</comment>
<evidence type="ECO:0000256" key="7">
    <source>
        <dbReference type="ARBA" id="ARBA00022958"/>
    </source>
</evidence>
<comment type="subcellular location">
    <subcellularLocation>
        <location evidence="11">Cytoplasm</location>
    </subcellularLocation>
</comment>
<organism evidence="13 14">
    <name type="scientific">Conservatibacter flavescens</name>
    <dbReference type="NCBI Taxonomy" id="28161"/>
    <lineage>
        <taxon>Bacteria</taxon>
        <taxon>Pseudomonadati</taxon>
        <taxon>Pseudomonadota</taxon>
        <taxon>Gammaproteobacteria</taxon>
        <taxon>Pasteurellales</taxon>
        <taxon>Pasteurellaceae</taxon>
        <taxon>Conservatibacter</taxon>
    </lineage>
</organism>
<dbReference type="OrthoDB" id="9776822at2"/>
<dbReference type="GO" id="GO:0046872">
    <property type="term" value="F:metal ion binding"/>
    <property type="evidence" value="ECO:0007669"/>
    <property type="project" value="UniProtKB-KW"/>
</dbReference>
<evidence type="ECO:0000256" key="2">
    <source>
        <dbReference type="ARBA" id="ARBA00022723"/>
    </source>
</evidence>
<dbReference type="InterPro" id="IPR036388">
    <property type="entry name" value="WH-like_DNA-bd_sf"/>
</dbReference>
<evidence type="ECO:0000256" key="9">
    <source>
        <dbReference type="ARBA" id="ARBA00023163"/>
    </source>
</evidence>
<evidence type="ECO:0000256" key="6">
    <source>
        <dbReference type="ARBA" id="ARBA00022842"/>
    </source>
</evidence>
<feature type="binding site" evidence="11">
    <location>
        <begin position="343"/>
        <end position="348"/>
    </location>
    <ligand>
        <name>ATP</name>
        <dbReference type="ChEBI" id="CHEBI:30616"/>
    </ligand>
</feature>
<dbReference type="Proteomes" id="UP000229329">
    <property type="component" value="Unassembled WGS sequence"/>
</dbReference>
<feature type="binding site" evidence="11">
    <location>
        <position position="408"/>
    </location>
    <ligand>
        <name>K(+)</name>
        <dbReference type="ChEBI" id="CHEBI:29103"/>
    </ligand>
</feature>
<dbReference type="CDD" id="cd01174">
    <property type="entry name" value="ribokinase"/>
    <property type="match status" value="1"/>
</dbReference>
<dbReference type="PANTHER" id="PTHR10584:SF166">
    <property type="entry name" value="RIBOKINASE"/>
    <property type="match status" value="1"/>
</dbReference>
<keyword evidence="1 11" id="KW-0808">Transferase</keyword>
<feature type="domain" description="HTH deoR-type" evidence="12">
    <location>
        <begin position="31"/>
        <end position="86"/>
    </location>
</feature>
<dbReference type="EC" id="2.7.1.15" evidence="11"/>
<keyword evidence="3 11" id="KW-0547">Nucleotide-binding</keyword>
<keyword evidence="9" id="KW-0804">Transcription</keyword>
<dbReference type="Pfam" id="PF08220">
    <property type="entry name" value="HTH_DeoR"/>
    <property type="match status" value="1"/>
</dbReference>
<dbReference type="PRINTS" id="PR00990">
    <property type="entry name" value="RIBOKINASE"/>
</dbReference>
<comment type="activity regulation">
    <text evidence="11">Activated by a monovalent cation that binds near, but not in, the active site. The most likely occupant of the site in vivo is potassium. Ion binding induces a conformational change that may alter substrate affinity.</text>
</comment>
<comment type="subunit">
    <text evidence="11">Homodimer.</text>
</comment>
<dbReference type="InterPro" id="IPR029056">
    <property type="entry name" value="Ribokinase-like"/>
</dbReference>
<evidence type="ECO:0000259" key="12">
    <source>
        <dbReference type="PROSITE" id="PS51000"/>
    </source>
</evidence>
<protein>
    <recommendedName>
        <fullName evidence="11">Ribokinase</fullName>
        <shortName evidence="11">RK</shortName>
        <ecNumber evidence="11">2.7.1.15</ecNumber>
    </recommendedName>
</protein>
<dbReference type="SUPFAM" id="SSF46785">
    <property type="entry name" value="Winged helix' DNA-binding domain"/>
    <property type="match status" value="1"/>
</dbReference>
<evidence type="ECO:0000256" key="3">
    <source>
        <dbReference type="ARBA" id="ARBA00022741"/>
    </source>
</evidence>
<sequence length="431" mass="47742">MFISHLKIIVPSHYSSLKASIVLVMKNITQNERQLFILKLLMETTHVIPTEYMAKKFDVTAKTIRQDIHKLEQQGLLTRVRGGIIKKSGMNLDFHEIQSLFFQDFDPDVANIYREHIHKNLLSKNTVLILGSFNIDIAVKISDFPKLGETISSQSSNYMIGGKGINQALAIAANNMPVTYVGKIGQDQFYQYAKKYLNSHRLIKDIIFESSESPTGLAIVLVRDDGEKQIIVNSGANKKIHLEDIYAIEEEIKQAELISLQMENNLEAILAVVQIAQQYQRKIVLDPTPFVPEILDILTALYLLTPNQYEAEQLTGIAISDENSALRAINILHEMGVPNVVLTLGAQGAMASTNGRVQKVNAYKAVVNDKSGVGDAFNGALLARLALGDDLFTATDYAAAYAALCVERFGASNMPKGHLVKLKQQQSIAKS</sequence>
<keyword evidence="11" id="KW-0963">Cytoplasm</keyword>
<keyword evidence="6 11" id="KW-0460">Magnesium</keyword>
<reference evidence="13 14" key="1">
    <citation type="submission" date="2017-11" db="EMBL/GenBank/DDBJ databases">
        <title>Reclassification of Bisgaard taxon 7 as Conservatibacter flavescens gen. nov., sp. nov.</title>
        <authorList>
            <person name="Christensen H."/>
        </authorList>
    </citation>
    <scope>NUCLEOTIDE SEQUENCE [LARGE SCALE GENOMIC DNA]</scope>
    <source>
        <strain evidence="13 14">7_4</strain>
    </source>
</reference>
<comment type="caution">
    <text evidence="11">Lacks conserved residue(s) required for the propagation of feature annotation.</text>
</comment>
<dbReference type="PANTHER" id="PTHR10584">
    <property type="entry name" value="SUGAR KINASE"/>
    <property type="match status" value="1"/>
</dbReference>
<evidence type="ECO:0000256" key="10">
    <source>
        <dbReference type="ARBA" id="ARBA00023277"/>
    </source>
</evidence>
<dbReference type="SUPFAM" id="SSF53613">
    <property type="entry name" value="Ribokinase-like"/>
    <property type="match status" value="1"/>
</dbReference>
<keyword evidence="5 11" id="KW-0067">ATP-binding</keyword>
<evidence type="ECO:0000256" key="5">
    <source>
        <dbReference type="ARBA" id="ARBA00022840"/>
    </source>
</evidence>
<feature type="binding site" evidence="11">
    <location>
        <position position="371"/>
    </location>
    <ligand>
        <name>K(+)</name>
        <dbReference type="ChEBI" id="CHEBI:29103"/>
    </ligand>
</feature>
<feature type="binding site" evidence="11">
    <location>
        <begin position="374"/>
        <end position="375"/>
    </location>
    <ligand>
        <name>ATP</name>
        <dbReference type="ChEBI" id="CHEBI:30616"/>
    </ligand>
</feature>
<keyword evidence="7 11" id="KW-0630">Potassium</keyword>
<comment type="cofactor">
    <cofactor evidence="11">
        <name>Mg(2+)</name>
        <dbReference type="ChEBI" id="CHEBI:18420"/>
    </cofactor>
    <text evidence="11">Requires a divalent cation, most likely magnesium in vivo, as an electrophilic catalyst to aid phosphoryl group transfer. It is the chelate of the metal and the nucleotide that is the actual substrate.</text>
</comment>
<dbReference type="HAMAP" id="MF_01987">
    <property type="entry name" value="Ribokinase"/>
    <property type="match status" value="1"/>
</dbReference>
<dbReference type="Pfam" id="PF00294">
    <property type="entry name" value="PfkB"/>
    <property type="match status" value="1"/>
</dbReference>